<accession>A0ABZ2CE44</accession>
<keyword evidence="1" id="KW-0472">Membrane</keyword>
<organism evidence="3 4">
    <name type="scientific">Niallia oryzisoli</name>
    <dbReference type="NCBI Taxonomy" id="1737571"/>
    <lineage>
        <taxon>Bacteria</taxon>
        <taxon>Bacillati</taxon>
        <taxon>Bacillota</taxon>
        <taxon>Bacilli</taxon>
        <taxon>Bacillales</taxon>
        <taxon>Bacillaceae</taxon>
        <taxon>Niallia</taxon>
    </lineage>
</organism>
<feature type="transmembrane region" description="Helical" evidence="1">
    <location>
        <begin position="52"/>
        <end position="72"/>
    </location>
</feature>
<dbReference type="Pfam" id="PF09335">
    <property type="entry name" value="VTT_dom"/>
    <property type="match status" value="1"/>
</dbReference>
<evidence type="ECO:0000256" key="1">
    <source>
        <dbReference type="SAM" id="Phobius"/>
    </source>
</evidence>
<feature type="domain" description="VTT" evidence="2">
    <location>
        <begin position="8"/>
        <end position="72"/>
    </location>
</feature>
<evidence type="ECO:0000313" key="4">
    <source>
        <dbReference type="Proteomes" id="UP001357223"/>
    </source>
</evidence>
<evidence type="ECO:0000313" key="3">
    <source>
        <dbReference type="EMBL" id="WVX82049.1"/>
    </source>
</evidence>
<feature type="transmembrane region" description="Helical" evidence="1">
    <location>
        <begin position="20"/>
        <end position="45"/>
    </location>
</feature>
<gene>
    <name evidence="3" type="ORF">R4Z09_03260</name>
</gene>
<dbReference type="EMBL" id="CP137640">
    <property type="protein sequence ID" value="WVX82049.1"/>
    <property type="molecule type" value="Genomic_DNA"/>
</dbReference>
<keyword evidence="1" id="KW-1133">Transmembrane helix</keyword>
<keyword evidence="4" id="KW-1185">Reference proteome</keyword>
<feature type="transmembrane region" description="Helical" evidence="1">
    <location>
        <begin position="78"/>
        <end position="99"/>
    </location>
</feature>
<evidence type="ECO:0000259" key="2">
    <source>
        <dbReference type="Pfam" id="PF09335"/>
    </source>
</evidence>
<dbReference type="InterPro" id="IPR032816">
    <property type="entry name" value="VTT_dom"/>
</dbReference>
<sequence length="110" mass="12073">MNSYFARKHPDLKELLETYSYKFLVLGIICPIAPTDGICFLSAAVGLKFSTYILTIIISNIPNILVYSVIGISFNDSLASILLVIMSFVAAVLITVRIWSNLKQKAEGGT</sequence>
<dbReference type="Proteomes" id="UP001357223">
    <property type="component" value="Chromosome"/>
</dbReference>
<keyword evidence="1" id="KW-0812">Transmembrane</keyword>
<reference evidence="3 4" key="1">
    <citation type="submission" date="2023-10" db="EMBL/GenBank/DDBJ databases">
        <title>Niallia locisalis sp.nov. isolated from a salt pond sample.</title>
        <authorList>
            <person name="Li X.-J."/>
            <person name="Dong L."/>
        </authorList>
    </citation>
    <scope>NUCLEOTIDE SEQUENCE [LARGE SCALE GENOMIC DNA]</scope>
    <source>
        <strain evidence="3 4">DSM 29761</strain>
    </source>
</reference>
<protein>
    <submittedName>
        <fullName evidence="3">VTT domain-containing protein</fullName>
    </submittedName>
</protein>
<dbReference type="RefSeq" id="WP_338450953.1">
    <property type="nucleotide sequence ID" value="NZ_CP137640.1"/>
</dbReference>
<proteinExistence type="predicted"/>
<name>A0ABZ2CE44_9BACI</name>